<keyword evidence="6" id="KW-0326">Glycosidase</keyword>
<evidence type="ECO:0000256" key="5">
    <source>
        <dbReference type="ARBA" id="ARBA00023157"/>
    </source>
</evidence>
<keyword evidence="11" id="KW-1185">Reference proteome</keyword>
<organism evidence="10 11">
    <name type="scientific">Dorea acetigenes</name>
    <dbReference type="NCBI Taxonomy" id="2981787"/>
    <lineage>
        <taxon>Bacteria</taxon>
        <taxon>Bacillati</taxon>
        <taxon>Bacillota</taxon>
        <taxon>Clostridia</taxon>
        <taxon>Lachnospirales</taxon>
        <taxon>Lachnospiraceae</taxon>
        <taxon>Dorea</taxon>
    </lineage>
</organism>
<dbReference type="SUPFAM" id="SSF75005">
    <property type="entry name" value="Arabinanase/levansucrase/invertase"/>
    <property type="match status" value="2"/>
</dbReference>
<dbReference type="InterPro" id="IPR003343">
    <property type="entry name" value="Big_2"/>
</dbReference>
<proteinExistence type="inferred from homology"/>
<dbReference type="SMART" id="SM00635">
    <property type="entry name" value="BID_2"/>
    <property type="match status" value="1"/>
</dbReference>
<dbReference type="Gene3D" id="2.60.120.200">
    <property type="match status" value="2"/>
</dbReference>
<dbReference type="Gene3D" id="2.60.40.1080">
    <property type="match status" value="1"/>
</dbReference>
<dbReference type="InterPro" id="IPR006558">
    <property type="entry name" value="LamG-like"/>
</dbReference>
<dbReference type="InterPro" id="IPR001119">
    <property type="entry name" value="SLH_dom"/>
</dbReference>
<feature type="signal peptide" evidence="8">
    <location>
        <begin position="1"/>
        <end position="26"/>
    </location>
</feature>
<dbReference type="InterPro" id="IPR011081">
    <property type="entry name" value="Big_4"/>
</dbReference>
<dbReference type="PANTHER" id="PTHR43817:SF1">
    <property type="entry name" value="HYDROLASE, FAMILY 43, PUTATIVE (AFU_ORTHOLOGUE AFUA_3G01660)-RELATED"/>
    <property type="match status" value="1"/>
</dbReference>
<dbReference type="InterPro" id="IPR023296">
    <property type="entry name" value="Glyco_hydro_beta-prop_sf"/>
</dbReference>
<evidence type="ECO:0000259" key="9">
    <source>
        <dbReference type="PROSITE" id="PS51272"/>
    </source>
</evidence>
<dbReference type="Pfam" id="PF07523">
    <property type="entry name" value="Big_3"/>
    <property type="match status" value="4"/>
</dbReference>
<evidence type="ECO:0000256" key="1">
    <source>
        <dbReference type="ARBA" id="ARBA00009865"/>
    </source>
</evidence>
<dbReference type="Pfam" id="PF00395">
    <property type="entry name" value="SLH"/>
    <property type="match status" value="2"/>
</dbReference>
<sequence length="1828" mass="201076">MKWKKLLSGILTGALLFTSVSPVSLAAETDDTGNGTASVPVAVAEYRFEDNLYNSMAENDAAVPITTGLKNYSGTPTYVEGRTEGSKAIKLGDFGLQLNKKNLGKNFTVSAWFKADGTFAENQTLMFLGYHNPEKWISIAGNKSGTDQLKVWTSEGTQGAEFYRWITLNNPTLKAGEWHCITLTQSDNDNTVKTYIDGELYNTSRGAYALDGENQDIYIAVNNWDAEFAGAVDDVKVYDQTLTDTEVYKYCYDVKVSNQALTTYDFDDFAAKADDAATLSDGTRDISLVTVGNGQAPSLTTDSDRGQVLRTVRQGTGDNGLNNIGYAQLPSNPFEKMDTSNGLTLNFWANTQGTAGGNRCMIDFEIAPAATGRAGTFAFNQSMVYWNTTDQDGKFADYNVGGLGLSTANTWKMVTMTLTEDEIAFYSNGQKINHTVSSGSEDLATLLAELTGNSDMTPEDGTKIRLGASMAKYWIGAGALLDDISFFGKALTAAEVAQLYDETATSELATGITISSDDATVNVDKTMQLTATLEPSGATGASMVSWKSSNEKVATVDRNGLLTALAAGTTTITASIGGLVSNELTITVESIPDIDSLEEGYYLAVYTTTTPFYTGNYSNTDQETQSVYFAVSKDGKTFDVLNNGGGVIFAKEGTLKITEPKVFKENGTFTVIARDADKSQGYHEFTSTDGVNFYDESMMSKASQTSGVLTPSSFKLMLDGENLLDTDTNLTLGNAVELTEKEYTYIVNKLGTVVNNGLEALEDKTIRAGDTLTEEDLAESYPTATATYTDGSTQNFNIDWSGALDGVDLSAEGTYTVTGKVVQTKYLNNLKELNGSTLPEDDPDNENTDYPTNYDPDTKTVYYDETKFVEGMADPFIFWDEQTGYYYMTGSYFPEDGDEIDASDNCQQYDRVVLRRGKTLEELQDRSKQVTIWKVGNQGYEDRNGTQQSRGYRYIWAPEIHRVGDNWVVYFTESQNSRSLFGIYCHALVLPGDQDPYETALKASNEASQWKDYQMRGGTGLTNAIVNSFCLDMTYFKDEVNGESYVIWASTAYGNSSLYMAKVNEEKPYELTSNIVLLTQPEYGWERIRNIVNEGATVLQKDGTIYLCFSVSGTGSMYSIGMLTAEGGSDLLADGAWTKTPYPLLTSRDVSGEEGPGHNSFTVDKDGNVIFVYHARPTSHNYQMCGWDGTKSTYNSEPLNDPCRHARLKRVHWASDGTPILKMTYDDELLEENETISLTITVKEKEEPSEPSVTSITVKTAPEKTEYKIGEELDLSGIVIEAAYDDGTKKEIDIKDCTVTGFDNTKAGTQKITVTYEEQTTIFEVTVKEPSVTSITVKTAPEKTEYKIGEELDLTGIVIEAAYDDGTKKEIDIKDCTVTGFDNTKAGTQKITVTYEEQTVTFEVTVKEPSVTSITVKTAPEKTEYKIGEELDLTGIVIEAAYDDGTKKEIDIKDCTVTGFDNTKAGTQKITVTYEEQTVTFEVTVKEPSVTSITVKTAPEKTEYKIGEELDLTGIVIEAAYDDGTKKEIDIKDCTVTGFDNTKAGTQKITVTYEEQTVTFEVTVTEASKPDDANKKELEKAIENAAKLEADDYTADSWEAFQEALNKAQAIRDKEDATQKEIDDAVATLDKAAKALESKELPYVDVVEDDWFYNAAYYNYFAGTMTGTDPTHFSPYATLVRAQFATILYRLNGEPKVEYEAKFPDVPDGQFYSKAVTWAADAKVVTGYTDSGYFGTNDPITREQMVVMMYRYADYKKYDISKTAELSSFSDAEQVSGFAETAMKWAVENGIIEGKENTDGTYRLDPQGSTSRAECAIIIQRFMETFGD</sequence>
<protein>
    <submittedName>
        <fullName evidence="10">Bacterial Ig-like domain-containing protein</fullName>
    </submittedName>
</protein>
<dbReference type="Gene3D" id="2.115.10.20">
    <property type="entry name" value="Glycosyl hydrolase domain, family 43"/>
    <property type="match status" value="1"/>
</dbReference>
<dbReference type="EMBL" id="JAOQJU010000006">
    <property type="protein sequence ID" value="MCU6686442.1"/>
    <property type="molecule type" value="Genomic_DNA"/>
</dbReference>
<dbReference type="InterPro" id="IPR013320">
    <property type="entry name" value="ConA-like_dom_sf"/>
</dbReference>
<dbReference type="InterPro" id="IPR006710">
    <property type="entry name" value="Glyco_hydro_43"/>
</dbReference>
<dbReference type="SUPFAM" id="SSF49899">
    <property type="entry name" value="Concanavalin A-like lectins/glucanases"/>
    <property type="match status" value="2"/>
</dbReference>
<comment type="similarity">
    <text evidence="1">Belongs to the glycosyl hydrolase 43 family.</text>
</comment>
<reference evidence="10 11" key="1">
    <citation type="journal article" date="2021" name="ISME Commun">
        <title>Automated analysis of genomic sequences facilitates high-throughput and comprehensive description of bacteria.</title>
        <authorList>
            <person name="Hitch T.C.A."/>
        </authorList>
    </citation>
    <scope>NUCLEOTIDE SEQUENCE [LARGE SCALE GENOMIC DNA]</scope>
    <source>
        <strain evidence="10 11">Sanger_03</strain>
    </source>
</reference>
<dbReference type="Pfam" id="PF13385">
    <property type="entry name" value="Laminin_G_3"/>
    <property type="match status" value="2"/>
</dbReference>
<dbReference type="PANTHER" id="PTHR43817">
    <property type="entry name" value="GLYCOSYL HYDROLASE"/>
    <property type="match status" value="1"/>
</dbReference>
<keyword evidence="5" id="KW-1015">Disulfide bond</keyword>
<feature type="domain" description="SLH" evidence="9">
    <location>
        <begin position="1699"/>
        <end position="1763"/>
    </location>
</feature>
<evidence type="ECO:0000256" key="4">
    <source>
        <dbReference type="ARBA" id="ARBA00022801"/>
    </source>
</evidence>
<dbReference type="InterPro" id="IPR022038">
    <property type="entry name" value="Ig-like_bact"/>
</dbReference>
<evidence type="ECO:0000256" key="8">
    <source>
        <dbReference type="SAM" id="SignalP"/>
    </source>
</evidence>
<dbReference type="Proteomes" id="UP001652431">
    <property type="component" value="Unassembled WGS sequence"/>
</dbReference>
<feature type="domain" description="SLH" evidence="9">
    <location>
        <begin position="1639"/>
        <end position="1698"/>
    </location>
</feature>
<keyword evidence="2 8" id="KW-0732">Signal</keyword>
<dbReference type="Gene3D" id="2.60.40.3630">
    <property type="match status" value="4"/>
</dbReference>
<evidence type="ECO:0000313" key="11">
    <source>
        <dbReference type="Proteomes" id="UP001652431"/>
    </source>
</evidence>
<evidence type="ECO:0000256" key="2">
    <source>
        <dbReference type="ARBA" id="ARBA00022729"/>
    </source>
</evidence>
<dbReference type="Pfam" id="PF07554">
    <property type="entry name" value="FIVAR"/>
    <property type="match status" value="1"/>
</dbReference>
<evidence type="ECO:0000256" key="7">
    <source>
        <dbReference type="SAM" id="MobiDB-lite"/>
    </source>
</evidence>
<evidence type="ECO:0000256" key="3">
    <source>
        <dbReference type="ARBA" id="ARBA00022737"/>
    </source>
</evidence>
<dbReference type="InterPro" id="IPR008964">
    <property type="entry name" value="Invasin/intimin_cell_adhesion"/>
</dbReference>
<dbReference type="Pfam" id="PF02368">
    <property type="entry name" value="Big_2"/>
    <property type="match status" value="1"/>
</dbReference>
<dbReference type="PROSITE" id="PS51272">
    <property type="entry name" value="SLH"/>
    <property type="match status" value="3"/>
</dbReference>
<dbReference type="SMART" id="SM00560">
    <property type="entry name" value="LamGL"/>
    <property type="match status" value="1"/>
</dbReference>
<dbReference type="Gene3D" id="1.20.1270.90">
    <property type="entry name" value="AF1782-like"/>
    <property type="match status" value="1"/>
</dbReference>
<dbReference type="SUPFAM" id="SSF49373">
    <property type="entry name" value="Invasin/intimin cell-adhesion fragments"/>
    <property type="match status" value="1"/>
</dbReference>
<feature type="domain" description="SLH" evidence="9">
    <location>
        <begin position="1766"/>
        <end position="1828"/>
    </location>
</feature>
<gene>
    <name evidence="10" type="ORF">OCV99_07745</name>
</gene>
<name>A0ABT2RLZ8_9FIRM</name>
<keyword evidence="4" id="KW-0378">Hydrolase</keyword>
<dbReference type="Pfam" id="PF07532">
    <property type="entry name" value="Big_4"/>
    <property type="match status" value="1"/>
</dbReference>
<dbReference type="RefSeq" id="WP_158369519.1">
    <property type="nucleotide sequence ID" value="NZ_JAOQJU010000006.1"/>
</dbReference>
<comment type="caution">
    <text evidence="10">The sequence shown here is derived from an EMBL/GenBank/DDBJ whole genome shotgun (WGS) entry which is preliminary data.</text>
</comment>
<accession>A0ABT2RLZ8</accession>
<feature type="chain" id="PRO_5046428729" evidence="8">
    <location>
        <begin position="27"/>
        <end position="1828"/>
    </location>
</feature>
<dbReference type="Pfam" id="PF04616">
    <property type="entry name" value="Glyco_hydro_43"/>
    <property type="match status" value="1"/>
</dbReference>
<feature type="region of interest" description="Disordered" evidence="7">
    <location>
        <begin position="833"/>
        <end position="857"/>
    </location>
</feature>
<evidence type="ECO:0000256" key="6">
    <source>
        <dbReference type="ARBA" id="ARBA00023295"/>
    </source>
</evidence>
<evidence type="ECO:0000313" key="10">
    <source>
        <dbReference type="EMBL" id="MCU6686442.1"/>
    </source>
</evidence>
<keyword evidence="3" id="KW-0677">Repeat</keyword>